<evidence type="ECO:0000313" key="4">
    <source>
        <dbReference type="Proteomes" id="UP000242972"/>
    </source>
</evidence>
<protein>
    <submittedName>
        <fullName evidence="3">Xaa-Pro dipeptidase</fullName>
    </submittedName>
</protein>
<dbReference type="EMBL" id="PXYW01000114">
    <property type="protein sequence ID" value="PSR27030.1"/>
    <property type="molecule type" value="Genomic_DNA"/>
</dbReference>
<dbReference type="InterPro" id="IPR000587">
    <property type="entry name" value="Creatinase_N"/>
</dbReference>
<dbReference type="PANTHER" id="PTHR46112">
    <property type="entry name" value="AMINOPEPTIDASE"/>
    <property type="match status" value="1"/>
</dbReference>
<dbReference type="InterPro" id="IPR000994">
    <property type="entry name" value="Pept_M24"/>
</dbReference>
<gene>
    <name evidence="3" type="ORF">C7B46_19630</name>
</gene>
<proteinExistence type="predicted"/>
<dbReference type="Gene3D" id="3.40.350.10">
    <property type="entry name" value="Creatinase/prolidase N-terminal domain"/>
    <property type="match status" value="1"/>
</dbReference>
<dbReference type="SUPFAM" id="SSF55920">
    <property type="entry name" value="Creatinase/aminopeptidase"/>
    <property type="match status" value="1"/>
</dbReference>
<dbReference type="AlphaFoldDB" id="A0A2T2WXR9"/>
<accession>A0A2T2WXR9</accession>
<organism evidence="3 4">
    <name type="scientific">Sulfobacillus benefaciens</name>
    <dbReference type="NCBI Taxonomy" id="453960"/>
    <lineage>
        <taxon>Bacteria</taxon>
        <taxon>Bacillati</taxon>
        <taxon>Bacillota</taxon>
        <taxon>Clostridia</taxon>
        <taxon>Eubacteriales</taxon>
        <taxon>Clostridiales Family XVII. Incertae Sedis</taxon>
        <taxon>Sulfobacillus</taxon>
    </lineage>
</organism>
<sequence length="401" mass="44322">MTQENRDHTASALSVGNGINIHFTRNEFAARQARAILEMQQLNLDGLLMFRQESMYYLTGYDTFGYVFFQCLYLGADGKMTLLTRAPDYLQARFTSVIDDVRTWVDGPEASPTLELRGILLDHGCQGKRLGVEWEAYGLTGRNAMRLQSALDGICTLEDASDLVNHLRAIKSTAELAYVRRAAQLADEALVAAQQTTKPGAFEGDILAAMQGTIYRGGGDDPANEFIIGSGLGALMCRYFTGRRHLDANDQLTLEFAGVYRHYHACLMRTILIGQMDPRLKSMHDASVDALRAAEDALRPGRPIGEVFDAHARVLDRAGHREHRMNATGYSLGTTFAPNWMDWPMLYHGNPVEAMPGMVFFIHIIIFDAVNGLAMTHGRTSVVTENGSEPLSAAPLDLICQ</sequence>
<feature type="domain" description="Peptidase M24" evidence="1">
    <location>
        <begin position="178"/>
        <end position="368"/>
    </location>
</feature>
<dbReference type="Gene3D" id="3.90.230.10">
    <property type="entry name" value="Creatinase/methionine aminopeptidase superfamily"/>
    <property type="match status" value="1"/>
</dbReference>
<dbReference type="Pfam" id="PF00557">
    <property type="entry name" value="Peptidase_M24"/>
    <property type="match status" value="1"/>
</dbReference>
<name>A0A2T2WXR9_9FIRM</name>
<dbReference type="SUPFAM" id="SSF53092">
    <property type="entry name" value="Creatinase/prolidase N-terminal domain"/>
    <property type="match status" value="1"/>
</dbReference>
<dbReference type="InterPro" id="IPR036005">
    <property type="entry name" value="Creatinase/aminopeptidase-like"/>
</dbReference>
<evidence type="ECO:0000259" key="2">
    <source>
        <dbReference type="Pfam" id="PF01321"/>
    </source>
</evidence>
<dbReference type="InterPro" id="IPR029149">
    <property type="entry name" value="Creatin/AminoP/Spt16_N"/>
</dbReference>
<dbReference type="Proteomes" id="UP000242972">
    <property type="component" value="Unassembled WGS sequence"/>
</dbReference>
<reference evidence="3 4" key="1">
    <citation type="journal article" date="2014" name="BMC Genomics">
        <title>Comparison of environmental and isolate Sulfobacillus genomes reveals diverse carbon, sulfur, nitrogen, and hydrogen metabolisms.</title>
        <authorList>
            <person name="Justice N.B."/>
            <person name="Norman A."/>
            <person name="Brown C.T."/>
            <person name="Singh A."/>
            <person name="Thomas B.C."/>
            <person name="Banfield J.F."/>
        </authorList>
    </citation>
    <scope>NUCLEOTIDE SEQUENCE [LARGE SCALE GENOMIC DNA]</scope>
    <source>
        <strain evidence="3">AMDSBA4</strain>
    </source>
</reference>
<dbReference type="PANTHER" id="PTHR46112:SF2">
    <property type="entry name" value="XAA-PRO AMINOPEPTIDASE P-RELATED"/>
    <property type="match status" value="1"/>
</dbReference>
<evidence type="ECO:0000259" key="1">
    <source>
        <dbReference type="Pfam" id="PF00557"/>
    </source>
</evidence>
<evidence type="ECO:0000313" key="3">
    <source>
        <dbReference type="EMBL" id="PSR27030.1"/>
    </source>
</evidence>
<comment type="caution">
    <text evidence="3">The sequence shown here is derived from an EMBL/GenBank/DDBJ whole genome shotgun (WGS) entry which is preliminary data.</text>
</comment>
<dbReference type="CDD" id="cd01066">
    <property type="entry name" value="APP_MetAP"/>
    <property type="match status" value="1"/>
</dbReference>
<feature type="domain" description="Creatinase N-terminal" evidence="2">
    <location>
        <begin position="31"/>
        <end position="170"/>
    </location>
</feature>
<dbReference type="Pfam" id="PF01321">
    <property type="entry name" value="Creatinase_N"/>
    <property type="match status" value="1"/>
</dbReference>
<dbReference type="InterPro" id="IPR050659">
    <property type="entry name" value="Peptidase_M24B"/>
</dbReference>